<dbReference type="AlphaFoldDB" id="A0A2P2QBG2"/>
<sequence>MQEYHLDKLKDDTALSHSQTLMSLIITQCVNKSVCKRTKIYLPKDFIENSLYD</sequence>
<reference evidence="1" key="1">
    <citation type="submission" date="2018-02" db="EMBL/GenBank/DDBJ databases">
        <title>Rhizophora mucronata_Transcriptome.</title>
        <authorList>
            <person name="Meera S.P."/>
            <person name="Sreeshan A."/>
            <person name="Augustine A."/>
        </authorList>
    </citation>
    <scope>NUCLEOTIDE SEQUENCE</scope>
    <source>
        <tissue evidence="1">Leaf</tissue>
    </source>
</reference>
<evidence type="ECO:0000313" key="1">
    <source>
        <dbReference type="EMBL" id="MBX64331.1"/>
    </source>
</evidence>
<dbReference type="EMBL" id="GGEC01083847">
    <property type="protein sequence ID" value="MBX64331.1"/>
    <property type="molecule type" value="Transcribed_RNA"/>
</dbReference>
<accession>A0A2P2QBG2</accession>
<organism evidence="1">
    <name type="scientific">Rhizophora mucronata</name>
    <name type="common">Asiatic mangrove</name>
    <dbReference type="NCBI Taxonomy" id="61149"/>
    <lineage>
        <taxon>Eukaryota</taxon>
        <taxon>Viridiplantae</taxon>
        <taxon>Streptophyta</taxon>
        <taxon>Embryophyta</taxon>
        <taxon>Tracheophyta</taxon>
        <taxon>Spermatophyta</taxon>
        <taxon>Magnoliopsida</taxon>
        <taxon>eudicotyledons</taxon>
        <taxon>Gunneridae</taxon>
        <taxon>Pentapetalae</taxon>
        <taxon>rosids</taxon>
        <taxon>fabids</taxon>
        <taxon>Malpighiales</taxon>
        <taxon>Rhizophoraceae</taxon>
        <taxon>Rhizophora</taxon>
    </lineage>
</organism>
<protein>
    <submittedName>
        <fullName evidence="1">Uncharacterized protein</fullName>
    </submittedName>
</protein>
<name>A0A2P2QBG2_RHIMU</name>
<proteinExistence type="predicted"/>